<keyword evidence="2" id="KW-1185">Reference proteome</keyword>
<evidence type="ECO:0000313" key="2">
    <source>
        <dbReference type="Proteomes" id="UP001218188"/>
    </source>
</evidence>
<protein>
    <submittedName>
        <fullName evidence="1">Uncharacterized protein</fullName>
    </submittedName>
</protein>
<evidence type="ECO:0000313" key="1">
    <source>
        <dbReference type="EMBL" id="KAJ7045010.1"/>
    </source>
</evidence>
<dbReference type="AlphaFoldDB" id="A0AAD6THA4"/>
<sequence>MACKAKPIFPTISNRQGYSETDSKEYRAWLERALRGTSKLAHTTVFRRAQLHDSARRDEEMRCYNQRDGNVQQPGQTRTGAIYLIVDESNGSILGDWVTRRPFTLSPLNVDQLNKTRQLLATIAKVIERNTSSAFVLLPRSKDDSFQPVTTVLQPAFCIHGAVTMKIAQMWTDAARKRAQKNAVWEMESVLLEGSKPSVDTVLLEQDVAEEVWRRWRKVVLIDQAHFKGDT</sequence>
<proteinExistence type="predicted"/>
<dbReference type="EMBL" id="JARJCM010000005">
    <property type="protein sequence ID" value="KAJ7045010.1"/>
    <property type="molecule type" value="Genomic_DNA"/>
</dbReference>
<reference evidence="1" key="1">
    <citation type="submission" date="2023-03" db="EMBL/GenBank/DDBJ databases">
        <title>Massive genome expansion in bonnet fungi (Mycena s.s.) driven by repeated elements and novel gene families across ecological guilds.</title>
        <authorList>
            <consortium name="Lawrence Berkeley National Laboratory"/>
            <person name="Harder C.B."/>
            <person name="Miyauchi S."/>
            <person name="Viragh M."/>
            <person name="Kuo A."/>
            <person name="Thoen E."/>
            <person name="Andreopoulos B."/>
            <person name="Lu D."/>
            <person name="Skrede I."/>
            <person name="Drula E."/>
            <person name="Henrissat B."/>
            <person name="Morin E."/>
            <person name="Kohler A."/>
            <person name="Barry K."/>
            <person name="LaButti K."/>
            <person name="Morin E."/>
            <person name="Salamov A."/>
            <person name="Lipzen A."/>
            <person name="Mereny Z."/>
            <person name="Hegedus B."/>
            <person name="Baldrian P."/>
            <person name="Stursova M."/>
            <person name="Weitz H."/>
            <person name="Taylor A."/>
            <person name="Grigoriev I.V."/>
            <person name="Nagy L.G."/>
            <person name="Martin F."/>
            <person name="Kauserud H."/>
        </authorList>
    </citation>
    <scope>NUCLEOTIDE SEQUENCE</scope>
    <source>
        <strain evidence="1">CBHHK200</strain>
    </source>
</reference>
<gene>
    <name evidence="1" type="ORF">C8F04DRAFT_1228098</name>
</gene>
<dbReference type="Proteomes" id="UP001218188">
    <property type="component" value="Unassembled WGS sequence"/>
</dbReference>
<comment type="caution">
    <text evidence="1">The sequence shown here is derived from an EMBL/GenBank/DDBJ whole genome shotgun (WGS) entry which is preliminary data.</text>
</comment>
<name>A0AAD6THA4_9AGAR</name>
<accession>A0AAD6THA4</accession>
<organism evidence="1 2">
    <name type="scientific">Mycena alexandri</name>
    <dbReference type="NCBI Taxonomy" id="1745969"/>
    <lineage>
        <taxon>Eukaryota</taxon>
        <taxon>Fungi</taxon>
        <taxon>Dikarya</taxon>
        <taxon>Basidiomycota</taxon>
        <taxon>Agaricomycotina</taxon>
        <taxon>Agaricomycetes</taxon>
        <taxon>Agaricomycetidae</taxon>
        <taxon>Agaricales</taxon>
        <taxon>Marasmiineae</taxon>
        <taxon>Mycenaceae</taxon>
        <taxon>Mycena</taxon>
    </lineage>
</organism>